<gene>
    <name evidence="2" type="ORF">Ae201684_017560</name>
</gene>
<reference evidence="2 3" key="1">
    <citation type="submission" date="2019-07" db="EMBL/GenBank/DDBJ databases">
        <title>Genomics analysis of Aphanomyces spp. identifies a new class of oomycete effector associated with host adaptation.</title>
        <authorList>
            <person name="Gaulin E."/>
        </authorList>
    </citation>
    <scope>NUCLEOTIDE SEQUENCE [LARGE SCALE GENOMIC DNA]</scope>
    <source>
        <strain evidence="2 3">ATCC 201684</strain>
    </source>
</reference>
<dbReference type="Proteomes" id="UP000481153">
    <property type="component" value="Unassembled WGS sequence"/>
</dbReference>
<name>A0A6G0W8H7_9STRA</name>
<protein>
    <submittedName>
        <fullName evidence="2">Uncharacterized protein</fullName>
    </submittedName>
</protein>
<accession>A0A6G0W8H7</accession>
<dbReference type="VEuPathDB" id="FungiDB:AeMF1_012468"/>
<evidence type="ECO:0000313" key="3">
    <source>
        <dbReference type="Proteomes" id="UP000481153"/>
    </source>
</evidence>
<organism evidence="2 3">
    <name type="scientific">Aphanomyces euteiches</name>
    <dbReference type="NCBI Taxonomy" id="100861"/>
    <lineage>
        <taxon>Eukaryota</taxon>
        <taxon>Sar</taxon>
        <taxon>Stramenopiles</taxon>
        <taxon>Oomycota</taxon>
        <taxon>Saprolegniomycetes</taxon>
        <taxon>Saprolegniales</taxon>
        <taxon>Verrucalvaceae</taxon>
        <taxon>Aphanomyces</taxon>
    </lineage>
</organism>
<sequence>MADRAMEDSDGMFTPLQSPHEHVTPRRSPYTISQTPENARTHRVSPYPLRVRTPARHDEANTPRPRPQRLVQGPRQQDQPYQLLVKPLVKSTVGQRDSSGLSLDAFVASGRSFSDIVTKLWDAFKPHMKGRAVKIDAVWSLQEMDFGEWKGSIQFKIIKKVVDASKSEHEWNAWLVKMKDKTVTLLIYMYGAALGRQQDLDEFHVACIQPLQTDRSGATVEASLRDVITSLQTQWCASFQAEQVVWRMWANHITRNLNRSTWDAAITRHPPPHIAQLFQPVASHLSQHIENLTRSANMALDCVAASMADLQQLRRYLDICESNLTGRKPSLKHSYVISHLSQLIP</sequence>
<dbReference type="AlphaFoldDB" id="A0A6G0W8H7"/>
<proteinExistence type="predicted"/>
<dbReference type="EMBL" id="VJMJ01000301">
    <property type="protein sequence ID" value="KAF0723593.1"/>
    <property type="molecule type" value="Genomic_DNA"/>
</dbReference>
<feature type="region of interest" description="Disordered" evidence="1">
    <location>
        <begin position="1"/>
        <end position="77"/>
    </location>
</feature>
<keyword evidence="3" id="KW-1185">Reference proteome</keyword>
<evidence type="ECO:0000256" key="1">
    <source>
        <dbReference type="SAM" id="MobiDB-lite"/>
    </source>
</evidence>
<evidence type="ECO:0000313" key="2">
    <source>
        <dbReference type="EMBL" id="KAF0723593.1"/>
    </source>
</evidence>
<comment type="caution">
    <text evidence="2">The sequence shown here is derived from an EMBL/GenBank/DDBJ whole genome shotgun (WGS) entry which is preliminary data.</text>
</comment>